<protein>
    <submittedName>
        <fullName evidence="2">Uncharacterized protein</fullName>
    </submittedName>
</protein>
<evidence type="ECO:0000313" key="3">
    <source>
        <dbReference type="Proteomes" id="UP001370348"/>
    </source>
</evidence>
<keyword evidence="3" id="KW-1185">Reference proteome</keyword>
<organism evidence="2 3">
    <name type="scientific">Pendulispora albinea</name>
    <dbReference type="NCBI Taxonomy" id="2741071"/>
    <lineage>
        <taxon>Bacteria</taxon>
        <taxon>Pseudomonadati</taxon>
        <taxon>Myxococcota</taxon>
        <taxon>Myxococcia</taxon>
        <taxon>Myxococcales</taxon>
        <taxon>Sorangiineae</taxon>
        <taxon>Pendulisporaceae</taxon>
        <taxon>Pendulispora</taxon>
    </lineage>
</organism>
<gene>
    <name evidence="2" type="ORF">LZC94_48485</name>
</gene>
<dbReference type="EMBL" id="CP089984">
    <property type="protein sequence ID" value="WXB15643.1"/>
    <property type="molecule type" value="Genomic_DNA"/>
</dbReference>
<keyword evidence="1" id="KW-0472">Membrane</keyword>
<evidence type="ECO:0000313" key="2">
    <source>
        <dbReference type="EMBL" id="WXB15643.1"/>
    </source>
</evidence>
<keyword evidence="1" id="KW-0812">Transmembrane</keyword>
<keyword evidence="1" id="KW-1133">Transmembrane helix</keyword>
<evidence type="ECO:0000256" key="1">
    <source>
        <dbReference type="SAM" id="Phobius"/>
    </source>
</evidence>
<dbReference type="Proteomes" id="UP001370348">
    <property type="component" value="Chromosome"/>
</dbReference>
<accession>A0ABZ2M0K7</accession>
<feature type="transmembrane region" description="Helical" evidence="1">
    <location>
        <begin position="58"/>
        <end position="78"/>
    </location>
</feature>
<feature type="transmembrane region" description="Helical" evidence="1">
    <location>
        <begin position="131"/>
        <end position="153"/>
    </location>
</feature>
<reference evidence="2 3" key="1">
    <citation type="submission" date="2021-12" db="EMBL/GenBank/DDBJ databases">
        <title>Discovery of the Pendulisporaceae a myxobacterial family with distinct sporulation behavior and unique specialized metabolism.</title>
        <authorList>
            <person name="Garcia R."/>
            <person name="Popoff A."/>
            <person name="Bader C.D."/>
            <person name="Loehr J."/>
            <person name="Walesch S."/>
            <person name="Walt C."/>
            <person name="Boldt J."/>
            <person name="Bunk B."/>
            <person name="Haeckl F.J.F.P.J."/>
            <person name="Gunesch A.P."/>
            <person name="Birkelbach J."/>
            <person name="Nuebel U."/>
            <person name="Pietschmann T."/>
            <person name="Bach T."/>
            <person name="Mueller R."/>
        </authorList>
    </citation>
    <scope>NUCLEOTIDE SEQUENCE [LARGE SCALE GENOMIC DNA]</scope>
    <source>
        <strain evidence="2 3">MSr11954</strain>
    </source>
</reference>
<sequence length="159" mass="17291">MSTAYRIPDEPTPGRLAPYTVHPFWPLITLMLGGAWIGLPWFVFNGVAMGSASLRKEVVAAVAAPLGAVAMLYGSIYLGGTFFALSQRALPYLFVLVVATKLGFGYWLYLSQQRSFEIYRHFGGPVRQGMLVALGATLLRGYVIPAAFARASWLGALVM</sequence>
<dbReference type="RefSeq" id="WP_394825277.1">
    <property type="nucleotide sequence ID" value="NZ_CP089984.1"/>
</dbReference>
<proteinExistence type="predicted"/>
<feature type="transmembrane region" description="Helical" evidence="1">
    <location>
        <begin position="24"/>
        <end position="46"/>
    </location>
</feature>
<name>A0ABZ2M0K7_9BACT</name>
<feature type="transmembrane region" description="Helical" evidence="1">
    <location>
        <begin position="90"/>
        <end position="110"/>
    </location>
</feature>